<dbReference type="EMBL" id="LR862141">
    <property type="protein sequence ID" value="CAD1821452.1"/>
    <property type="molecule type" value="Genomic_DNA"/>
</dbReference>
<sequence>MSLKGRGHGVDLGTSTRSLMRSIFFSRFGRAFPYDPLNRFPRFVLLSPRPHGTNSGAAAAAAADEEEAAELAAVEKGIGRWSSRHCIAPLATHRKIAIGELREGRRRLFPQKLRTKKGFYDDGVFVGAERSEFELRPLPLFAPFSVSSHGGSKPSPFPTSPLPQTPFFPHQAPQTLLFLLQTLHPLHHLPLQQMGRAPPRRLPLPPLHLRRRLSAADAAIRRRLQRRPPLPLPPSAAAASDRAIPLPIDFYKILGAEPHFLADGIRRAFEARLSKPPQYGFSAEALIGRRQILQAACDALSNPSSRSDYNRGLVEDNEATAIVDVSWDKVLGALCVLQEAGETEVVLKIGGDLLLERLPKPFKQDVVLAMALAYVDLSRDAMALSPPDFVKCCEVLERALKLLQEEGASNLAPDLLVQIDETLEEITPRCVLELLALPLDGENQIKREEGLRGVRNILWTVGKGGAAAIGGGFTREDFMNEAFLRMTSAEQIDLFTATPSSIPPERFEVYSVALAYVAQAVISKKPYLILTAEGFIKELQSSDNEIDLALERGLCSLLVGDLDNCRKWLGIDNENSQYRDPEIVEFIVDNSYIDQDNDLLPGICKLLETWLVEVVFPRCRDTEDIQFRLGDYYDDPMVLRHLERMEGGGSSPLAAAAAIAKIGAEATAALGTVKSSALQAFRKVFPPVDKEENSILDEPNNGHESEPVTKLQSEGLTGGIDQENSFFQSEAIGKQNSADPHEQDLTYYTKDATVKIMSAGVVVVLLTVAGMKYLPRRSWSPVARKELGSAMAANVVDLGVPVDENLTEEVPRMDARLAETLVRKWQNIKSLALGPDHSLAQLKEVLEGRMLKIWTDRVAEIAQHGWFWEYTLLGVTIDSVTVSLDGRRATVEATIEEAAKLTDVAHPEHNDSYTATYTTRYEMSHSNTGWKITEGVVLKS</sequence>
<reference evidence="5" key="1">
    <citation type="submission" date="2020-07" db="EMBL/GenBank/DDBJ databases">
        <authorList>
            <person name="Lin J."/>
        </authorList>
    </citation>
    <scope>NUCLEOTIDE SEQUENCE</scope>
</reference>
<proteinExistence type="predicted"/>
<protein>
    <submittedName>
        <fullName evidence="5">Uncharacterized protein</fullName>
    </submittedName>
</protein>
<organism evidence="5">
    <name type="scientific">Ananas comosus var. bracteatus</name>
    <name type="common">red pineapple</name>
    <dbReference type="NCBI Taxonomy" id="296719"/>
    <lineage>
        <taxon>Eukaryota</taxon>
        <taxon>Viridiplantae</taxon>
        <taxon>Streptophyta</taxon>
        <taxon>Embryophyta</taxon>
        <taxon>Tracheophyta</taxon>
        <taxon>Spermatophyta</taxon>
        <taxon>Magnoliopsida</taxon>
        <taxon>Liliopsida</taxon>
        <taxon>Poales</taxon>
        <taxon>Bromeliaceae</taxon>
        <taxon>Bromelioideae</taxon>
        <taxon>Ananas</taxon>
    </lineage>
</organism>
<name>A0A6V7NSA0_ANACO</name>
<dbReference type="GO" id="GO:0009706">
    <property type="term" value="C:chloroplast inner membrane"/>
    <property type="evidence" value="ECO:0007669"/>
    <property type="project" value="TreeGrafter"/>
</dbReference>
<feature type="domain" description="Plastid division protein CDP1-like 2nd alpha solenoid" evidence="3">
    <location>
        <begin position="485"/>
        <end position="664"/>
    </location>
</feature>
<dbReference type="InterPro" id="IPR036869">
    <property type="entry name" value="J_dom_sf"/>
</dbReference>
<dbReference type="SUPFAM" id="SSF46565">
    <property type="entry name" value="Chaperone J-domain"/>
    <property type="match status" value="1"/>
</dbReference>
<gene>
    <name evidence="5" type="ORF">CB5_LOCUS4663</name>
</gene>
<evidence type="ECO:0000313" key="5">
    <source>
        <dbReference type="EMBL" id="CAD1821452.1"/>
    </source>
</evidence>
<feature type="region of interest" description="Disordered" evidence="1">
    <location>
        <begin position="692"/>
        <end position="711"/>
    </location>
</feature>
<dbReference type="InterPro" id="IPR044685">
    <property type="entry name" value="CPD1-like"/>
</dbReference>
<dbReference type="PANTHER" id="PTHR33925">
    <property type="entry name" value="PLASTID DIVISION PROTEIN CDP1, CHLOROPLASTIC-RELATED"/>
    <property type="match status" value="1"/>
</dbReference>
<evidence type="ECO:0000256" key="1">
    <source>
        <dbReference type="SAM" id="MobiDB-lite"/>
    </source>
</evidence>
<dbReference type="InterPro" id="IPR057137">
    <property type="entry name" value="CDP1-like_a_solenoid_2"/>
</dbReference>
<dbReference type="GO" id="GO:0010020">
    <property type="term" value="P:chloroplast fission"/>
    <property type="evidence" value="ECO:0007669"/>
    <property type="project" value="TreeGrafter"/>
</dbReference>
<dbReference type="Pfam" id="PF13355">
    <property type="entry name" value="ARC6-like_IMS"/>
    <property type="match status" value="1"/>
</dbReference>
<dbReference type="Pfam" id="PF25515">
    <property type="entry name" value="Arm_PDR"/>
    <property type="match status" value="1"/>
</dbReference>
<dbReference type="InterPro" id="IPR058032">
    <property type="entry name" value="CDP1-like_a_solenoid_1"/>
</dbReference>
<dbReference type="Pfam" id="PF23468">
    <property type="entry name" value="ARC6"/>
    <property type="match status" value="1"/>
</dbReference>
<feature type="domain" description="Plastid division protein CDP1-like IMS" evidence="2">
    <location>
        <begin position="818"/>
        <end position="933"/>
    </location>
</feature>
<dbReference type="PANTHER" id="PTHR33925:SF1">
    <property type="entry name" value="PROTEIN ACCUMULATION AND REPLICATION OF CHLOROPLASTS 6, CHLOROPLASTIC"/>
    <property type="match status" value="1"/>
</dbReference>
<dbReference type="InterPro" id="IPR025344">
    <property type="entry name" value="CDP1-like_IMS"/>
</dbReference>
<evidence type="ECO:0000259" key="2">
    <source>
        <dbReference type="Pfam" id="PF13355"/>
    </source>
</evidence>
<feature type="domain" description="Plastid division protein CDP1-like 1st alpha solenoid" evidence="4">
    <location>
        <begin position="324"/>
        <end position="468"/>
    </location>
</feature>
<accession>A0A6V7NSA0</accession>
<dbReference type="AlphaFoldDB" id="A0A6V7NSA0"/>
<evidence type="ECO:0000259" key="4">
    <source>
        <dbReference type="Pfam" id="PF25515"/>
    </source>
</evidence>
<evidence type="ECO:0000259" key="3">
    <source>
        <dbReference type="Pfam" id="PF23468"/>
    </source>
</evidence>